<dbReference type="RefSeq" id="WP_075858324.1">
    <property type="nucleotide sequence ID" value="NZ_BDJK01000006.1"/>
</dbReference>
<evidence type="ECO:0000313" key="2">
    <source>
        <dbReference type="EMBL" id="GAV21885.1"/>
    </source>
</evidence>
<dbReference type="Proteomes" id="UP000187485">
    <property type="component" value="Unassembled WGS sequence"/>
</dbReference>
<proteinExistence type="predicted"/>
<dbReference type="STRING" id="870242.cpu_03950"/>
<organism evidence="2 3">
    <name type="scientific">Carboxydothermus pertinax</name>
    <dbReference type="NCBI Taxonomy" id="870242"/>
    <lineage>
        <taxon>Bacteria</taxon>
        <taxon>Bacillati</taxon>
        <taxon>Bacillota</taxon>
        <taxon>Clostridia</taxon>
        <taxon>Thermoanaerobacterales</taxon>
        <taxon>Thermoanaerobacteraceae</taxon>
        <taxon>Carboxydothermus</taxon>
    </lineage>
</organism>
<protein>
    <submittedName>
        <fullName evidence="2">Uncharacterized protein</fullName>
    </submittedName>
</protein>
<feature type="signal peptide" evidence="1">
    <location>
        <begin position="1"/>
        <end position="23"/>
    </location>
</feature>
<comment type="caution">
    <text evidence="2">The sequence shown here is derived from an EMBL/GenBank/DDBJ whole genome shotgun (WGS) entry which is preliminary data.</text>
</comment>
<feature type="chain" id="PRO_5009875431" evidence="1">
    <location>
        <begin position="24"/>
        <end position="80"/>
    </location>
</feature>
<evidence type="ECO:0000256" key="1">
    <source>
        <dbReference type="SAM" id="SignalP"/>
    </source>
</evidence>
<evidence type="ECO:0000313" key="3">
    <source>
        <dbReference type="Proteomes" id="UP000187485"/>
    </source>
</evidence>
<reference evidence="3" key="1">
    <citation type="submission" date="2016-12" db="EMBL/GenBank/DDBJ databases">
        <title>Draft Genome Sequences od Carboxydothermus pertinax and islandicus, Hydrogenogenic Carboxydotrophic Bacteria.</title>
        <authorList>
            <person name="Fukuyama Y."/>
            <person name="Ohmae K."/>
            <person name="Yoneda Y."/>
            <person name="Yoshida T."/>
            <person name="Sako Y."/>
        </authorList>
    </citation>
    <scope>NUCLEOTIDE SEQUENCE [LARGE SCALE GENOMIC DNA]</scope>
    <source>
        <strain evidence="3">Ug1</strain>
    </source>
</reference>
<gene>
    <name evidence="2" type="ORF">cpu_03950</name>
</gene>
<dbReference type="EMBL" id="BDJK01000006">
    <property type="protein sequence ID" value="GAV21885.1"/>
    <property type="molecule type" value="Genomic_DNA"/>
</dbReference>
<sequence>MKKILSILIVFGMLLTSPLAVMANTAKKTASPTVKTAKVQVVKTKKAKTTTKTKVKKVIKNNKKTTTQVKTKKATKTNKK</sequence>
<name>A0A1L8CSH0_9THEO</name>
<accession>A0A1L8CSH0</accession>
<keyword evidence="1" id="KW-0732">Signal</keyword>
<dbReference type="AlphaFoldDB" id="A0A1L8CSH0"/>
<keyword evidence="3" id="KW-1185">Reference proteome</keyword>